<dbReference type="AlphaFoldDB" id="A0A518HNA3"/>
<evidence type="ECO:0000313" key="3">
    <source>
        <dbReference type="Proteomes" id="UP000319004"/>
    </source>
</evidence>
<dbReference type="RefSeq" id="WP_145385996.1">
    <property type="nucleotide sequence ID" value="NZ_CP037423.1"/>
</dbReference>
<gene>
    <name evidence="2" type="ORF">Enr13x_21890</name>
</gene>
<keyword evidence="3" id="KW-1185">Reference proteome</keyword>
<dbReference type="SUPFAM" id="SSF48371">
    <property type="entry name" value="ARM repeat"/>
    <property type="match status" value="2"/>
</dbReference>
<evidence type="ECO:0000256" key="1">
    <source>
        <dbReference type="SAM" id="SignalP"/>
    </source>
</evidence>
<dbReference type="EMBL" id="CP037423">
    <property type="protein sequence ID" value="QDV42344.1"/>
    <property type="molecule type" value="Genomic_DNA"/>
</dbReference>
<name>A0A518HNA3_9BACT</name>
<sequence length="299" mass="32970" precursor="true">MNRRKLLVILLAVAASATARADQAWELAPTLRQKCVAVLRQGLTGEAFWPAMHAAESLTFAGQTQEVRSDLLPKLETETDDQRRCGLARELARAGDREKSTLLLEILRKNDPHGHVHAAESLYKVGWPGDGTELQQAFANSSDIRVRIMAAAALAKYDHGPVRNESFGFLRQTLRDEKDPALFRLTAWILGRIGEPKDCVLIRSRLEDAKNDALTHAFLEHALAAQGDLQGQKVLMRNLQSTDSAIRTYAAVFAGESGMTGAAPFLIRQLDDKNLDARIRAAGALLVLDRQLKSSSEIR</sequence>
<dbReference type="OrthoDB" id="261024at2"/>
<dbReference type="Pfam" id="PF13646">
    <property type="entry name" value="HEAT_2"/>
    <property type="match status" value="1"/>
</dbReference>
<dbReference type="KEGG" id="snep:Enr13x_21890"/>
<dbReference type="Gene3D" id="1.25.10.10">
    <property type="entry name" value="Leucine-rich Repeat Variant"/>
    <property type="match status" value="2"/>
</dbReference>
<keyword evidence="1" id="KW-0732">Signal</keyword>
<dbReference type="Proteomes" id="UP000319004">
    <property type="component" value="Chromosome"/>
</dbReference>
<organism evidence="2 3">
    <name type="scientific">Stieleria neptunia</name>
    <dbReference type="NCBI Taxonomy" id="2527979"/>
    <lineage>
        <taxon>Bacteria</taxon>
        <taxon>Pseudomonadati</taxon>
        <taxon>Planctomycetota</taxon>
        <taxon>Planctomycetia</taxon>
        <taxon>Pirellulales</taxon>
        <taxon>Pirellulaceae</taxon>
        <taxon>Stieleria</taxon>
    </lineage>
</organism>
<evidence type="ECO:0008006" key="4">
    <source>
        <dbReference type="Google" id="ProtNLM"/>
    </source>
</evidence>
<feature type="chain" id="PRO_5021958871" description="HEAT repeat protein" evidence="1">
    <location>
        <begin position="22"/>
        <end position="299"/>
    </location>
</feature>
<reference evidence="2 3" key="1">
    <citation type="submission" date="2019-03" db="EMBL/GenBank/DDBJ databases">
        <title>Deep-cultivation of Planctomycetes and their phenomic and genomic characterization uncovers novel biology.</title>
        <authorList>
            <person name="Wiegand S."/>
            <person name="Jogler M."/>
            <person name="Boedeker C."/>
            <person name="Pinto D."/>
            <person name="Vollmers J."/>
            <person name="Rivas-Marin E."/>
            <person name="Kohn T."/>
            <person name="Peeters S.H."/>
            <person name="Heuer A."/>
            <person name="Rast P."/>
            <person name="Oberbeckmann S."/>
            <person name="Bunk B."/>
            <person name="Jeske O."/>
            <person name="Meyerdierks A."/>
            <person name="Storesund J.E."/>
            <person name="Kallscheuer N."/>
            <person name="Luecker S."/>
            <person name="Lage O.M."/>
            <person name="Pohl T."/>
            <person name="Merkel B.J."/>
            <person name="Hornburger P."/>
            <person name="Mueller R.-W."/>
            <person name="Bruemmer F."/>
            <person name="Labrenz M."/>
            <person name="Spormann A.M."/>
            <person name="Op den Camp H."/>
            <person name="Overmann J."/>
            <person name="Amann R."/>
            <person name="Jetten M.S.M."/>
            <person name="Mascher T."/>
            <person name="Medema M.H."/>
            <person name="Devos D.P."/>
            <person name="Kaster A.-K."/>
            <person name="Ovreas L."/>
            <person name="Rohde M."/>
            <person name="Galperin M.Y."/>
            <person name="Jogler C."/>
        </authorList>
    </citation>
    <scope>NUCLEOTIDE SEQUENCE [LARGE SCALE GENOMIC DNA]</scope>
    <source>
        <strain evidence="2 3">Enr13</strain>
    </source>
</reference>
<dbReference type="InterPro" id="IPR016024">
    <property type="entry name" value="ARM-type_fold"/>
</dbReference>
<protein>
    <recommendedName>
        <fullName evidence="4">HEAT repeat protein</fullName>
    </recommendedName>
</protein>
<feature type="signal peptide" evidence="1">
    <location>
        <begin position="1"/>
        <end position="21"/>
    </location>
</feature>
<dbReference type="InterPro" id="IPR011989">
    <property type="entry name" value="ARM-like"/>
</dbReference>
<proteinExistence type="predicted"/>
<accession>A0A518HNA3</accession>
<evidence type="ECO:0000313" key="2">
    <source>
        <dbReference type="EMBL" id="QDV42344.1"/>
    </source>
</evidence>